<name>A0AA38IVF2_9CUCU</name>
<comment type="caution">
    <text evidence="1">The sequence shown here is derived from an EMBL/GenBank/DDBJ whole genome shotgun (WGS) entry which is preliminary data.</text>
</comment>
<dbReference type="EMBL" id="JALNTZ010000002">
    <property type="protein sequence ID" value="KAJ3663810.1"/>
    <property type="molecule type" value="Genomic_DNA"/>
</dbReference>
<evidence type="ECO:0000313" key="1">
    <source>
        <dbReference type="EMBL" id="KAJ3663810.1"/>
    </source>
</evidence>
<proteinExistence type="predicted"/>
<accession>A0AA38IVF2</accession>
<evidence type="ECO:0000313" key="2">
    <source>
        <dbReference type="Proteomes" id="UP001168821"/>
    </source>
</evidence>
<dbReference type="AlphaFoldDB" id="A0AA38IVF2"/>
<reference evidence="1" key="1">
    <citation type="journal article" date="2023" name="G3 (Bethesda)">
        <title>Whole genome assemblies of Zophobas morio and Tenebrio molitor.</title>
        <authorList>
            <person name="Kaur S."/>
            <person name="Stinson S.A."/>
            <person name="diCenzo G.C."/>
        </authorList>
    </citation>
    <scope>NUCLEOTIDE SEQUENCE</scope>
    <source>
        <strain evidence="1">QUZm001</strain>
    </source>
</reference>
<gene>
    <name evidence="1" type="ORF">Zmor_008033</name>
</gene>
<keyword evidence="2" id="KW-1185">Reference proteome</keyword>
<protein>
    <submittedName>
        <fullName evidence="1">Uncharacterized protein</fullName>
    </submittedName>
</protein>
<dbReference type="Proteomes" id="UP001168821">
    <property type="component" value="Unassembled WGS sequence"/>
</dbReference>
<organism evidence="1 2">
    <name type="scientific">Zophobas morio</name>
    <dbReference type="NCBI Taxonomy" id="2755281"/>
    <lineage>
        <taxon>Eukaryota</taxon>
        <taxon>Metazoa</taxon>
        <taxon>Ecdysozoa</taxon>
        <taxon>Arthropoda</taxon>
        <taxon>Hexapoda</taxon>
        <taxon>Insecta</taxon>
        <taxon>Pterygota</taxon>
        <taxon>Neoptera</taxon>
        <taxon>Endopterygota</taxon>
        <taxon>Coleoptera</taxon>
        <taxon>Polyphaga</taxon>
        <taxon>Cucujiformia</taxon>
        <taxon>Tenebrionidae</taxon>
        <taxon>Zophobas</taxon>
    </lineage>
</organism>
<sequence>MIYADSLVRLCYRELVCGYMRATATRAFTLRGLIAGFWSILIMARNVGKFIVKCTMKTPQMKRDYEAAESKFGPRRSLLERIHQAVQERALKLL</sequence>